<evidence type="ECO:0000259" key="1">
    <source>
        <dbReference type="Pfam" id="PF04471"/>
    </source>
</evidence>
<keyword evidence="4" id="KW-1185">Reference proteome</keyword>
<dbReference type="InterPro" id="IPR011335">
    <property type="entry name" value="Restrct_endonuc-II-like"/>
</dbReference>
<dbReference type="Proteomes" id="UP000050502">
    <property type="component" value="Unassembled WGS sequence"/>
</dbReference>
<evidence type="ECO:0000313" key="3">
    <source>
        <dbReference type="EMBL" id="KPL87596.1"/>
    </source>
</evidence>
<dbReference type="Pfam" id="PF04471">
    <property type="entry name" value="Mrr_cat"/>
    <property type="match status" value="1"/>
</dbReference>
<dbReference type="InterPro" id="IPR007560">
    <property type="entry name" value="Restrct_endonuc_IV_Mrr"/>
</dbReference>
<dbReference type="EMBL" id="BBZA01000036">
    <property type="protein sequence ID" value="GAP62187.1"/>
    <property type="molecule type" value="Genomic_DNA"/>
</dbReference>
<dbReference type="STRING" id="872965.SE16_08115"/>
<protein>
    <recommendedName>
        <fullName evidence="1">Restriction endonuclease type IV Mrr domain-containing protein</fullName>
    </recommendedName>
</protein>
<dbReference type="InParanoid" id="A0A0M9UBT2"/>
<name>A0A0M9UBT2_9CHLR</name>
<sequence length="147" mass="16649">MNEQELRALMRDITLEQMQTLPSATFKQMIALLLRSLGFRADPDADTEVEGVDMLAWDVEGKPWVVLLRRDLAVLDEPVAAQFVRDLHETYGIERGIMVTCGTLTPEARAWTTRAHVYLWGADRLQKMLQLAGGKRWKIEAENGGHS</sequence>
<dbReference type="GO" id="GO:0003677">
    <property type="term" value="F:DNA binding"/>
    <property type="evidence" value="ECO:0007669"/>
    <property type="project" value="InterPro"/>
</dbReference>
<comment type="caution">
    <text evidence="2">The sequence shown here is derived from an EMBL/GenBank/DDBJ whole genome shotgun (WGS) entry which is preliminary data.</text>
</comment>
<evidence type="ECO:0000313" key="5">
    <source>
        <dbReference type="Proteomes" id="UP000050502"/>
    </source>
</evidence>
<dbReference type="RefSeq" id="WP_054492105.1">
    <property type="nucleotide sequence ID" value="NZ_BBZA01000036.1"/>
</dbReference>
<dbReference type="Proteomes" id="UP000037784">
    <property type="component" value="Unassembled WGS sequence"/>
</dbReference>
<dbReference type="SUPFAM" id="SSF52980">
    <property type="entry name" value="Restriction endonuclease-like"/>
    <property type="match status" value="1"/>
</dbReference>
<gene>
    <name evidence="2" type="ORF">ARMA_0610</name>
    <name evidence="3" type="ORF">SE16_08115</name>
</gene>
<proteinExistence type="predicted"/>
<organism evidence="2 4">
    <name type="scientific">Ardenticatena maritima</name>
    <dbReference type="NCBI Taxonomy" id="872965"/>
    <lineage>
        <taxon>Bacteria</taxon>
        <taxon>Bacillati</taxon>
        <taxon>Chloroflexota</taxon>
        <taxon>Ardenticatenia</taxon>
        <taxon>Ardenticatenales</taxon>
        <taxon>Ardenticatenaceae</taxon>
        <taxon>Ardenticatena</taxon>
    </lineage>
</organism>
<reference evidence="4" key="3">
    <citation type="submission" date="2015-08" db="EMBL/GenBank/DDBJ databases">
        <title>Draft Genome Sequence of a Heterotrophic Facultative Anaerobic Bacterium Ardenticatena maritima Strain 110S.</title>
        <authorList>
            <person name="Kawaichi S."/>
            <person name="Yoshida T."/>
            <person name="Sako Y."/>
            <person name="Nakamura R."/>
        </authorList>
    </citation>
    <scope>NUCLEOTIDE SEQUENCE [LARGE SCALE GENOMIC DNA]</scope>
    <source>
        <strain evidence="4">110S</strain>
    </source>
</reference>
<evidence type="ECO:0000313" key="2">
    <source>
        <dbReference type="EMBL" id="GAP62187.1"/>
    </source>
</evidence>
<accession>A0A0M9UBT2</accession>
<dbReference type="EMBL" id="LGKN01000005">
    <property type="protein sequence ID" value="KPL87596.1"/>
    <property type="molecule type" value="Genomic_DNA"/>
</dbReference>
<dbReference type="AlphaFoldDB" id="A0A0M9UBT2"/>
<dbReference type="GO" id="GO:0009307">
    <property type="term" value="P:DNA restriction-modification system"/>
    <property type="evidence" value="ECO:0007669"/>
    <property type="project" value="InterPro"/>
</dbReference>
<reference evidence="2 4" key="1">
    <citation type="journal article" date="2015" name="Genome Announc.">
        <title>Draft Genome Sequence of a Heterotrophic Facultative Anaerobic Thermophilic Bacterium, Ardenticatena maritima Strain 110ST.</title>
        <authorList>
            <person name="Kawaichi S."/>
            <person name="Yoshida T."/>
            <person name="Sako Y."/>
            <person name="Nakamura R."/>
        </authorList>
    </citation>
    <scope>NUCLEOTIDE SEQUENCE [LARGE SCALE GENOMIC DNA]</scope>
    <source>
        <strain evidence="2 4">110S</strain>
    </source>
</reference>
<dbReference type="GO" id="GO:0004519">
    <property type="term" value="F:endonuclease activity"/>
    <property type="evidence" value="ECO:0007669"/>
    <property type="project" value="InterPro"/>
</dbReference>
<reference evidence="3 5" key="2">
    <citation type="submission" date="2015-07" db="EMBL/GenBank/DDBJ databases">
        <title>Whole genome sequence of Ardenticatena maritima DSM 23922.</title>
        <authorList>
            <person name="Hemp J."/>
            <person name="Ward L.M."/>
            <person name="Pace L.A."/>
            <person name="Fischer W.W."/>
        </authorList>
    </citation>
    <scope>NUCLEOTIDE SEQUENCE [LARGE SCALE GENOMIC DNA]</scope>
    <source>
        <strain evidence="3 5">110S</strain>
    </source>
</reference>
<evidence type="ECO:0000313" key="4">
    <source>
        <dbReference type="Proteomes" id="UP000037784"/>
    </source>
</evidence>
<feature type="domain" description="Restriction endonuclease type IV Mrr" evidence="1">
    <location>
        <begin position="20"/>
        <end position="129"/>
    </location>
</feature>